<dbReference type="Gene3D" id="3.10.450.50">
    <property type="match status" value="1"/>
</dbReference>
<proteinExistence type="predicted"/>
<dbReference type="SUPFAM" id="SSF54427">
    <property type="entry name" value="NTF2-like"/>
    <property type="match status" value="1"/>
</dbReference>
<dbReference type="InterPro" id="IPR037401">
    <property type="entry name" value="SnoaL-like"/>
</dbReference>
<dbReference type="EMBL" id="CP117267">
    <property type="protein sequence ID" value="WFS22191.1"/>
    <property type="molecule type" value="Genomic_DNA"/>
</dbReference>
<protein>
    <submittedName>
        <fullName evidence="2">DUF4440 domain-containing protein</fullName>
    </submittedName>
</protein>
<dbReference type="Pfam" id="PF13474">
    <property type="entry name" value="SnoaL_3"/>
    <property type="match status" value="1"/>
</dbReference>
<evidence type="ECO:0000313" key="2">
    <source>
        <dbReference type="EMBL" id="WFS22191.1"/>
    </source>
</evidence>
<evidence type="ECO:0000259" key="1">
    <source>
        <dbReference type="Pfam" id="PF13474"/>
    </source>
</evidence>
<sequence>MAKYPMRPQTSECQPIRKERRMQPQELMKLYETKVNLRRFDEVAPLISADAVFWFTDGIHCGIDAIRAAFEETWRKLQNETYWLEDVDWIAVTDNAASCIYRFRWRAEIDGKIYEGDGRGTTILRKDYAQWKIVHEHLSRFPQ</sequence>
<dbReference type="RefSeq" id="WP_224127901.1">
    <property type="nucleotide sequence ID" value="NZ_CP117267.1"/>
</dbReference>
<name>A0ABY8IG29_9HYPH</name>
<organism evidence="2 3">
    <name type="scientific">Rhizobium rhododendri</name>
    <dbReference type="NCBI Taxonomy" id="2506430"/>
    <lineage>
        <taxon>Bacteria</taxon>
        <taxon>Pseudomonadati</taxon>
        <taxon>Pseudomonadota</taxon>
        <taxon>Alphaproteobacteria</taxon>
        <taxon>Hyphomicrobiales</taxon>
        <taxon>Rhizobiaceae</taxon>
        <taxon>Rhizobium/Agrobacterium group</taxon>
        <taxon>Rhizobium</taxon>
    </lineage>
</organism>
<reference evidence="2" key="1">
    <citation type="journal article" date="2019" name="Phytopathology">
        <title>A Novel Group of Rhizobium tumorigenes-Like Agrobacteria Associated with Crown Gall Disease of Rhododendron and Blueberry.</title>
        <authorList>
            <person name="Kuzmanovic N."/>
            <person name="Behrens P."/>
            <person name="Idczak E."/>
            <person name="Wagner S."/>
            <person name="Gotz M."/>
            <person name="Sproer C."/>
            <person name="Bunk B."/>
            <person name="Overmann J."/>
            <person name="Smalla K."/>
        </authorList>
    </citation>
    <scope>NUCLEOTIDE SEQUENCE</scope>
    <source>
        <strain evidence="2">Rho-6.2</strain>
    </source>
</reference>
<reference evidence="2" key="2">
    <citation type="journal article" date="2023" name="MicrobiologyOpen">
        <title>Genomics of the tumorigenes clade of the family Rhizobiaceae and description of Rhizobium rhododendri sp. nov.</title>
        <authorList>
            <person name="Kuzmanovic N."/>
            <person name="diCenzo G.C."/>
            <person name="Bunk B."/>
            <person name="Sproeer C."/>
            <person name="Fruehling A."/>
            <person name="Neumann-Schaal M."/>
            <person name="Overmann J."/>
            <person name="Smalla K."/>
        </authorList>
    </citation>
    <scope>NUCLEOTIDE SEQUENCE</scope>
    <source>
        <strain evidence="2">Rho-6.2</strain>
    </source>
</reference>
<gene>
    <name evidence="2" type="ORF">PR018_13660</name>
</gene>
<keyword evidence="3" id="KW-1185">Reference proteome</keyword>
<dbReference type="InterPro" id="IPR032710">
    <property type="entry name" value="NTF2-like_dom_sf"/>
</dbReference>
<accession>A0ABY8IG29</accession>
<feature type="domain" description="SnoaL-like" evidence="1">
    <location>
        <begin position="34"/>
        <end position="142"/>
    </location>
</feature>
<dbReference type="Proteomes" id="UP000318939">
    <property type="component" value="Chromosome"/>
</dbReference>
<evidence type="ECO:0000313" key="3">
    <source>
        <dbReference type="Proteomes" id="UP000318939"/>
    </source>
</evidence>